<keyword evidence="2" id="KW-1185">Reference proteome</keyword>
<reference evidence="1 2" key="1">
    <citation type="submission" date="2019-09" db="EMBL/GenBank/DDBJ databases">
        <authorList>
            <person name="Ou C."/>
        </authorList>
    </citation>
    <scope>NUCLEOTIDE SEQUENCE [LARGE SCALE GENOMIC DNA]</scope>
    <source>
        <strain evidence="1">S2</strain>
        <tissue evidence="1">Leaf</tissue>
    </source>
</reference>
<dbReference type="Proteomes" id="UP000327157">
    <property type="component" value="Chromosome 2"/>
</dbReference>
<name>A0A5N5HNY2_9ROSA</name>
<dbReference type="AlphaFoldDB" id="A0A5N5HNY2"/>
<protein>
    <submittedName>
        <fullName evidence="1">Uncharacterized protein</fullName>
    </submittedName>
</protein>
<organism evidence="1 2">
    <name type="scientific">Pyrus ussuriensis x Pyrus communis</name>
    <dbReference type="NCBI Taxonomy" id="2448454"/>
    <lineage>
        <taxon>Eukaryota</taxon>
        <taxon>Viridiplantae</taxon>
        <taxon>Streptophyta</taxon>
        <taxon>Embryophyta</taxon>
        <taxon>Tracheophyta</taxon>
        <taxon>Spermatophyta</taxon>
        <taxon>Magnoliopsida</taxon>
        <taxon>eudicotyledons</taxon>
        <taxon>Gunneridae</taxon>
        <taxon>Pentapetalae</taxon>
        <taxon>rosids</taxon>
        <taxon>fabids</taxon>
        <taxon>Rosales</taxon>
        <taxon>Rosaceae</taxon>
        <taxon>Amygdaloideae</taxon>
        <taxon>Maleae</taxon>
        <taxon>Pyrus</taxon>
    </lineage>
</organism>
<reference evidence="1 2" key="3">
    <citation type="submission" date="2019-11" db="EMBL/GenBank/DDBJ databases">
        <title>A de novo genome assembly of a pear dwarfing rootstock.</title>
        <authorList>
            <person name="Wang F."/>
            <person name="Wang J."/>
            <person name="Li S."/>
            <person name="Zhang Y."/>
            <person name="Fang M."/>
            <person name="Ma L."/>
            <person name="Zhao Y."/>
            <person name="Jiang S."/>
        </authorList>
    </citation>
    <scope>NUCLEOTIDE SEQUENCE [LARGE SCALE GENOMIC DNA]</scope>
    <source>
        <strain evidence="1">S2</strain>
        <tissue evidence="1">Leaf</tissue>
    </source>
</reference>
<accession>A0A5N5HNY2</accession>
<dbReference type="EMBL" id="SMOL01000157">
    <property type="protein sequence ID" value="KAB2627240.1"/>
    <property type="molecule type" value="Genomic_DNA"/>
</dbReference>
<proteinExistence type="predicted"/>
<dbReference type="PANTHER" id="PTHR47481">
    <property type="match status" value="1"/>
</dbReference>
<gene>
    <name evidence="1" type="ORF">D8674_020858</name>
</gene>
<evidence type="ECO:0000313" key="2">
    <source>
        <dbReference type="Proteomes" id="UP000327157"/>
    </source>
</evidence>
<sequence length="218" mass="23881">MLPLLRSRNMVSFVIGTNKCPPAFLKDDEGKIIDEVNPEFDAWVQQDAMVLSWINSSVHPTLMNTHRGDSTIVEFLDRIHFLADTLPFSGFLISDSDLVAIILNNVGLAHESTIASAQARAEAITYSALEALLLGAERHQKLHTVFENGPTAFTAGRGLSGPYRGRGVFRGGRGHFNGGVVSLFLALWVKASLLIHPDLLMMVFSHPSPTQNGGRIQY</sequence>
<comment type="caution">
    <text evidence="1">The sequence shown here is derived from an EMBL/GenBank/DDBJ whole genome shotgun (WGS) entry which is preliminary data.</text>
</comment>
<reference evidence="2" key="2">
    <citation type="submission" date="2019-10" db="EMBL/GenBank/DDBJ databases">
        <title>A de novo genome assembly of a pear dwarfing rootstock.</title>
        <authorList>
            <person name="Wang F."/>
            <person name="Wang J."/>
            <person name="Li S."/>
            <person name="Zhang Y."/>
            <person name="Fang M."/>
            <person name="Ma L."/>
            <person name="Zhao Y."/>
            <person name="Jiang S."/>
        </authorList>
    </citation>
    <scope>NUCLEOTIDE SEQUENCE [LARGE SCALE GENOMIC DNA]</scope>
</reference>
<evidence type="ECO:0000313" key="1">
    <source>
        <dbReference type="EMBL" id="KAB2627240.1"/>
    </source>
</evidence>
<dbReference type="PANTHER" id="PTHR47481:SF30">
    <property type="entry name" value="CCHC-TYPE DOMAIN-CONTAINING PROTEIN"/>
    <property type="match status" value="1"/>
</dbReference>